<evidence type="ECO:0000256" key="2">
    <source>
        <dbReference type="SAM" id="Coils"/>
    </source>
</evidence>
<dbReference type="PANTHER" id="PTHR37813:SF1">
    <property type="entry name" value="FELS-2 PROPHAGE PROTEIN"/>
    <property type="match status" value="1"/>
</dbReference>
<evidence type="ECO:0000313" key="6">
    <source>
        <dbReference type="Proteomes" id="UP000041625"/>
    </source>
</evidence>
<dbReference type="InterPro" id="IPR010090">
    <property type="entry name" value="Phage_tape_meas"/>
</dbReference>
<dbReference type="Proteomes" id="UP000041625">
    <property type="component" value="Unassembled WGS sequence"/>
</dbReference>
<dbReference type="PANTHER" id="PTHR37813">
    <property type="entry name" value="FELS-2 PROPHAGE PROTEIN"/>
    <property type="match status" value="1"/>
</dbReference>
<dbReference type="RefSeq" id="WP_050650686.1">
    <property type="nucleotide sequence ID" value="NZ_LK933977.1"/>
</dbReference>
<dbReference type="Gene3D" id="1.10.287.1490">
    <property type="match status" value="1"/>
</dbReference>
<evidence type="ECO:0000259" key="4">
    <source>
        <dbReference type="Pfam" id="PF10145"/>
    </source>
</evidence>
<keyword evidence="1" id="KW-1188">Viral release from host cell</keyword>
<dbReference type="NCBIfam" id="TIGR01760">
    <property type="entry name" value="tape_meas_TP901"/>
    <property type="match status" value="1"/>
</dbReference>
<comment type="caution">
    <text evidence="5">The sequence shown here is derived from an EMBL/GenBank/DDBJ whole genome shotgun (WGS) entry which is preliminary data.</text>
</comment>
<feature type="coiled-coil region" evidence="2">
    <location>
        <begin position="53"/>
        <end position="137"/>
    </location>
</feature>
<proteinExistence type="predicted"/>
<name>A0AA86XQJ2_9VIBR</name>
<dbReference type="AlphaFoldDB" id="A0AA86XQJ2"/>
<dbReference type="EMBL" id="CCKJ01000034">
    <property type="protein sequence ID" value="CDT72412.1"/>
    <property type="molecule type" value="Genomic_DNA"/>
</dbReference>
<dbReference type="Pfam" id="PF10145">
    <property type="entry name" value="PhageMin_Tail"/>
    <property type="match status" value="1"/>
</dbReference>
<gene>
    <name evidence="5" type="ORF">VCR31J2_1290179</name>
</gene>
<feature type="compositionally biased region" description="Gly residues" evidence="3">
    <location>
        <begin position="653"/>
        <end position="669"/>
    </location>
</feature>
<evidence type="ECO:0000313" key="5">
    <source>
        <dbReference type="EMBL" id="CDT72412.1"/>
    </source>
</evidence>
<feature type="domain" description="Phage tail tape measure protein" evidence="4">
    <location>
        <begin position="282"/>
        <end position="485"/>
    </location>
</feature>
<sequence length="916" mass="95493">MSEKINLVLNTTVNGLEDIVSTTTATERLTAALESQRGEVISLNGKLKQLNGFESASKRAAKLAGQLDDAKAKVTRLSQELEDNKQRTSGLRVEYSKTQAEIKSLNSQMKKASGEGAIDLKNRLYEAQKRLDSFNDEIHQGKVKTNELNAAYKAAGKRVTQLTDSKNKQRDKLRGLGAALKESGINTGRLSDEQRKLEAQAEKATAAIAKQNRHLKEMKSIQSRIDTRDAKLSEIGGQATSLAMAAAPIAATVWSAVKNESSFADVKKVVNMTPEEADAMRNWSLKTSTETPMSANDINAMLAAGGQSGIKDKAELKQFVLDSAQMGVAFDLEAGQAGETLAVFKAALGLDQNGAMGLAGLANHLSNNSNAKAKDIAGVMARQGASAKMAGFSANEAAALSASMLSAGMGEERSATALKNISGRLTLGGAATKAQQSALSTVGFDSVDLASSMQNDASGTLLQVLEAIKDAPLEEQSALITQIFGEEAKGAVASLAGNTDLFRKTLKLAKQGQDVHIQSLQDEYEARINTSENGISQFINKVNRLSVLIGTALLPALNWVLEPLGDGINLLADFAEANQGVTAAVGIGVAGLLAFKGAMLAGKAASLIFGNTLDKGRLFRKGLNRETQQSGRAAAFATKQLSRLNQTMMSLGSGRGGRGSGGRGGGLGASGRQSKSRMPPRKLRSRNPLARAYNMASTMMTSNKGALPLALGGGALAMTPTIAMAQDGIGLAGDIAQGAGKMGLGKLLRPLDMAISAGNIVTAVTEGDTKTALAEGGGLLGSMGGASLGATIGTMVFPGIGTVIGGLAGSLLGDLGGELLGGWYGDKLDSPDDKLMASETVSEKLVEKEKTETLARQTPNVTFKTDVAIQAAPGMDEQKIAAQVTAQIDQQMKSQYDSLTGLTIDDSINVSAIDRG</sequence>
<feature type="compositionally biased region" description="Basic residues" evidence="3">
    <location>
        <begin position="674"/>
        <end position="685"/>
    </location>
</feature>
<keyword evidence="2" id="KW-0175">Coiled coil</keyword>
<dbReference type="SUPFAM" id="SSF57997">
    <property type="entry name" value="Tropomyosin"/>
    <property type="match status" value="1"/>
</dbReference>
<reference evidence="5 6" key="1">
    <citation type="submission" date="2014-06" db="EMBL/GenBank/DDBJ databases">
        <authorList>
            <person name="Le Roux F."/>
        </authorList>
    </citation>
    <scope>NUCLEOTIDE SEQUENCE [LARGE SCALE GENOMIC DNA]</scope>
    <source>
        <strain evidence="5 6">J2-31</strain>
    </source>
</reference>
<evidence type="ECO:0000256" key="1">
    <source>
        <dbReference type="ARBA" id="ARBA00022612"/>
    </source>
</evidence>
<organism evidence="5 6">
    <name type="scientific">Vibrio coralliirubri</name>
    <dbReference type="NCBI Taxonomy" id="1516159"/>
    <lineage>
        <taxon>Bacteria</taxon>
        <taxon>Pseudomonadati</taxon>
        <taxon>Pseudomonadota</taxon>
        <taxon>Gammaproteobacteria</taxon>
        <taxon>Vibrionales</taxon>
        <taxon>Vibrionaceae</taxon>
        <taxon>Vibrio</taxon>
    </lineage>
</organism>
<feature type="region of interest" description="Disordered" evidence="3">
    <location>
        <begin position="650"/>
        <end position="686"/>
    </location>
</feature>
<accession>A0AA86XQJ2</accession>
<keyword evidence="6" id="KW-1185">Reference proteome</keyword>
<evidence type="ECO:0000256" key="3">
    <source>
        <dbReference type="SAM" id="MobiDB-lite"/>
    </source>
</evidence>
<protein>
    <submittedName>
        <fullName evidence="5">Tail tape measure protein</fullName>
    </submittedName>
</protein>